<proteinExistence type="predicted"/>
<organism evidence="1 2">
    <name type="scientific">Thelephora ganbajun</name>
    <name type="common">Ganba fungus</name>
    <dbReference type="NCBI Taxonomy" id="370292"/>
    <lineage>
        <taxon>Eukaryota</taxon>
        <taxon>Fungi</taxon>
        <taxon>Dikarya</taxon>
        <taxon>Basidiomycota</taxon>
        <taxon>Agaricomycotina</taxon>
        <taxon>Agaricomycetes</taxon>
        <taxon>Thelephorales</taxon>
        <taxon>Thelephoraceae</taxon>
        <taxon>Thelephora</taxon>
    </lineage>
</organism>
<evidence type="ECO:0000313" key="1">
    <source>
        <dbReference type="EMBL" id="KAF9646146.1"/>
    </source>
</evidence>
<gene>
    <name evidence="1" type="ORF">BDM02DRAFT_3100359</name>
</gene>
<dbReference type="EMBL" id="MU118066">
    <property type="protein sequence ID" value="KAF9646146.1"/>
    <property type="molecule type" value="Genomic_DNA"/>
</dbReference>
<accession>A0ACB6Z953</accession>
<name>A0ACB6Z953_THEGA</name>
<keyword evidence="2" id="KW-1185">Reference proteome</keyword>
<reference evidence="1" key="2">
    <citation type="journal article" date="2020" name="Nat. Commun.">
        <title>Large-scale genome sequencing of mycorrhizal fungi provides insights into the early evolution of symbiotic traits.</title>
        <authorList>
            <person name="Miyauchi S."/>
            <person name="Kiss E."/>
            <person name="Kuo A."/>
            <person name="Drula E."/>
            <person name="Kohler A."/>
            <person name="Sanchez-Garcia M."/>
            <person name="Morin E."/>
            <person name="Andreopoulos B."/>
            <person name="Barry K.W."/>
            <person name="Bonito G."/>
            <person name="Buee M."/>
            <person name="Carver A."/>
            <person name="Chen C."/>
            <person name="Cichocki N."/>
            <person name="Clum A."/>
            <person name="Culley D."/>
            <person name="Crous P.W."/>
            <person name="Fauchery L."/>
            <person name="Girlanda M."/>
            <person name="Hayes R.D."/>
            <person name="Keri Z."/>
            <person name="LaButti K."/>
            <person name="Lipzen A."/>
            <person name="Lombard V."/>
            <person name="Magnuson J."/>
            <person name="Maillard F."/>
            <person name="Murat C."/>
            <person name="Nolan M."/>
            <person name="Ohm R.A."/>
            <person name="Pangilinan J."/>
            <person name="Pereira M.F."/>
            <person name="Perotto S."/>
            <person name="Peter M."/>
            <person name="Pfister S."/>
            <person name="Riley R."/>
            <person name="Sitrit Y."/>
            <person name="Stielow J.B."/>
            <person name="Szollosi G."/>
            <person name="Zifcakova L."/>
            <person name="Stursova M."/>
            <person name="Spatafora J.W."/>
            <person name="Tedersoo L."/>
            <person name="Vaario L.M."/>
            <person name="Yamada A."/>
            <person name="Yan M."/>
            <person name="Wang P."/>
            <person name="Xu J."/>
            <person name="Bruns T."/>
            <person name="Baldrian P."/>
            <person name="Vilgalys R."/>
            <person name="Dunand C."/>
            <person name="Henrissat B."/>
            <person name="Grigoriev I.V."/>
            <person name="Hibbett D."/>
            <person name="Nagy L.G."/>
            <person name="Martin F.M."/>
        </authorList>
    </citation>
    <scope>NUCLEOTIDE SEQUENCE</scope>
    <source>
        <strain evidence="1">P2</strain>
    </source>
</reference>
<sequence>MSKTLSNGTLGLRFMQNAQRARDNSELKPDKATLVDDAEWHIPQNARDAWTSAGTAAANSKWNAVSEPSYLPFLFHNEDRVSPSFNGRRSFVKGKEVIPVVCFTFLLPRSMRSCD</sequence>
<dbReference type="Proteomes" id="UP000886501">
    <property type="component" value="Unassembled WGS sequence"/>
</dbReference>
<reference evidence="1" key="1">
    <citation type="submission" date="2019-10" db="EMBL/GenBank/DDBJ databases">
        <authorList>
            <consortium name="DOE Joint Genome Institute"/>
            <person name="Kuo A."/>
            <person name="Miyauchi S."/>
            <person name="Kiss E."/>
            <person name="Drula E."/>
            <person name="Kohler A."/>
            <person name="Sanchez-Garcia M."/>
            <person name="Andreopoulos B."/>
            <person name="Barry K.W."/>
            <person name="Bonito G."/>
            <person name="Buee M."/>
            <person name="Carver A."/>
            <person name="Chen C."/>
            <person name="Cichocki N."/>
            <person name="Clum A."/>
            <person name="Culley D."/>
            <person name="Crous P.W."/>
            <person name="Fauchery L."/>
            <person name="Girlanda M."/>
            <person name="Hayes R."/>
            <person name="Keri Z."/>
            <person name="Labutti K."/>
            <person name="Lipzen A."/>
            <person name="Lombard V."/>
            <person name="Magnuson J."/>
            <person name="Maillard F."/>
            <person name="Morin E."/>
            <person name="Murat C."/>
            <person name="Nolan M."/>
            <person name="Ohm R."/>
            <person name="Pangilinan J."/>
            <person name="Pereira M."/>
            <person name="Perotto S."/>
            <person name="Peter M."/>
            <person name="Riley R."/>
            <person name="Sitrit Y."/>
            <person name="Stielow B."/>
            <person name="Szollosi G."/>
            <person name="Zifcakova L."/>
            <person name="Stursova M."/>
            <person name="Spatafora J.W."/>
            <person name="Tedersoo L."/>
            <person name="Vaario L.-M."/>
            <person name="Yamada A."/>
            <person name="Yan M."/>
            <person name="Wang P."/>
            <person name="Xu J."/>
            <person name="Bruns T."/>
            <person name="Baldrian P."/>
            <person name="Vilgalys R."/>
            <person name="Henrissat B."/>
            <person name="Grigoriev I.V."/>
            <person name="Hibbett D."/>
            <person name="Nagy L.G."/>
            <person name="Martin F.M."/>
        </authorList>
    </citation>
    <scope>NUCLEOTIDE SEQUENCE</scope>
    <source>
        <strain evidence="1">P2</strain>
    </source>
</reference>
<protein>
    <submittedName>
        <fullName evidence="1">Uncharacterized protein</fullName>
    </submittedName>
</protein>
<comment type="caution">
    <text evidence="1">The sequence shown here is derived from an EMBL/GenBank/DDBJ whole genome shotgun (WGS) entry which is preliminary data.</text>
</comment>
<evidence type="ECO:0000313" key="2">
    <source>
        <dbReference type="Proteomes" id="UP000886501"/>
    </source>
</evidence>